<feature type="chain" id="PRO_5012645511" description="TIGR04219 family outer membrane beta-barrel protein" evidence="1">
    <location>
        <begin position="23"/>
        <end position="239"/>
    </location>
</feature>
<dbReference type="InterPro" id="IPR026387">
    <property type="entry name" value="OMP_w_GlyGly"/>
</dbReference>
<keyword evidence="1" id="KW-0732">Signal</keyword>
<dbReference type="EMBL" id="NEXX01000005">
    <property type="protein sequence ID" value="OUY06385.1"/>
    <property type="molecule type" value="Genomic_DNA"/>
</dbReference>
<dbReference type="NCBIfam" id="TIGR04219">
    <property type="entry name" value="OMP_w_GlyGly"/>
    <property type="match status" value="1"/>
</dbReference>
<name>A0A1Z9YW15_9GAMM</name>
<gene>
    <name evidence="2" type="ORF">CAP51_14115</name>
</gene>
<protein>
    <recommendedName>
        <fullName evidence="4">TIGR04219 family outer membrane beta-barrel protein</fullName>
    </recommendedName>
</protein>
<keyword evidence="3" id="KW-1185">Reference proteome</keyword>
<dbReference type="Proteomes" id="UP000196536">
    <property type="component" value="Unassembled WGS sequence"/>
</dbReference>
<accession>A0A1Z9YW15</accession>
<comment type="caution">
    <text evidence="2">The sequence shown here is derived from an EMBL/GenBank/DDBJ whole genome shotgun (WGS) entry which is preliminary data.</text>
</comment>
<feature type="signal peptide" evidence="1">
    <location>
        <begin position="1"/>
        <end position="22"/>
    </location>
</feature>
<dbReference type="RefSeq" id="WP_087621385.1">
    <property type="nucleotide sequence ID" value="NZ_NEXX01000005.1"/>
</dbReference>
<sequence length="239" mass="26043">MKLWHGVLLATSTLTLSNFAQADLIGIYGSVDYWNLGGDYNEGQSGSRLEGANALDLDDKGQAQFALSFEHPIPLIPNARIRHVSIDAETEQSLAGNPTFDIQLNNTDFILYYELLDNIVSADVGIAAKRLDGDVTYHGLSGKDKLNISETAPMLYGALGAKLPFTGLSAKAEALLTSYSDTKISDVSAEVKYDFVDNLLVDVGAKAGYRILNIDLDDQDDIDTKFRFKGPYIGLEAHF</sequence>
<dbReference type="OrthoDB" id="6708408at2"/>
<evidence type="ECO:0000256" key="1">
    <source>
        <dbReference type="SAM" id="SignalP"/>
    </source>
</evidence>
<reference evidence="2 3" key="1">
    <citation type="submission" date="2017-05" db="EMBL/GenBank/DDBJ databases">
        <title>Acinetobacter populi ANC 5415 (= PBJ7), whole genome shotgun sequencing project.</title>
        <authorList>
            <person name="Nemec A."/>
            <person name="Radolfova-Krizova L."/>
        </authorList>
    </citation>
    <scope>NUCLEOTIDE SEQUENCE [LARGE SCALE GENOMIC DNA]</scope>
    <source>
        <strain evidence="2 3">PBJ7</strain>
    </source>
</reference>
<evidence type="ECO:0008006" key="4">
    <source>
        <dbReference type="Google" id="ProtNLM"/>
    </source>
</evidence>
<organism evidence="2 3">
    <name type="scientific">Acinetobacter populi</name>
    <dbReference type="NCBI Taxonomy" id="1582270"/>
    <lineage>
        <taxon>Bacteria</taxon>
        <taxon>Pseudomonadati</taxon>
        <taxon>Pseudomonadota</taxon>
        <taxon>Gammaproteobacteria</taxon>
        <taxon>Moraxellales</taxon>
        <taxon>Moraxellaceae</taxon>
        <taxon>Acinetobacter</taxon>
    </lineage>
</organism>
<proteinExistence type="predicted"/>
<dbReference type="AlphaFoldDB" id="A0A1Z9YW15"/>
<evidence type="ECO:0000313" key="3">
    <source>
        <dbReference type="Proteomes" id="UP000196536"/>
    </source>
</evidence>
<evidence type="ECO:0000313" key="2">
    <source>
        <dbReference type="EMBL" id="OUY06385.1"/>
    </source>
</evidence>